<name>A0ABY7CSK7_9BASI</name>
<feature type="compositionally biased region" description="Polar residues" evidence="1">
    <location>
        <begin position="78"/>
        <end position="95"/>
    </location>
</feature>
<dbReference type="GeneID" id="77813458"/>
<evidence type="ECO:0000256" key="1">
    <source>
        <dbReference type="SAM" id="MobiDB-lite"/>
    </source>
</evidence>
<feature type="region of interest" description="Disordered" evidence="1">
    <location>
        <begin position="1"/>
        <end position="65"/>
    </location>
</feature>
<sequence>MLRNNHSSRKRAASEEPDEYESEPEISISSLDNATKNEGMIGKRARIDNESTKTREDNSESFGKPEAAEYLWDLVGKNQSSEPSYNQFDSGTSWGYDTEDNPKCGATGEDKGDGCLEDSTFGPSEELPTANEIIGESIATRRYNADGLTDPSTYPKPPTFKTTEDLEIRTSYKPTKDVGWMMGQMGLE</sequence>
<organism evidence="2 3">
    <name type="scientific">Puccinia triticina</name>
    <dbReference type="NCBI Taxonomy" id="208348"/>
    <lineage>
        <taxon>Eukaryota</taxon>
        <taxon>Fungi</taxon>
        <taxon>Dikarya</taxon>
        <taxon>Basidiomycota</taxon>
        <taxon>Pucciniomycotina</taxon>
        <taxon>Pucciniomycetes</taxon>
        <taxon>Pucciniales</taxon>
        <taxon>Pucciniaceae</taxon>
        <taxon>Puccinia</taxon>
    </lineage>
</organism>
<dbReference type="EMBL" id="CP110429">
    <property type="protein sequence ID" value="WAQ88236.1"/>
    <property type="molecule type" value="Genomic_DNA"/>
</dbReference>
<accession>A0ABY7CSK7</accession>
<protein>
    <submittedName>
        <fullName evidence="2">Uncharacterized protein</fullName>
    </submittedName>
</protein>
<feature type="region of interest" description="Disordered" evidence="1">
    <location>
        <begin position="142"/>
        <end position="161"/>
    </location>
</feature>
<evidence type="ECO:0000313" key="3">
    <source>
        <dbReference type="Proteomes" id="UP001164743"/>
    </source>
</evidence>
<keyword evidence="3" id="KW-1185">Reference proteome</keyword>
<dbReference type="RefSeq" id="XP_053023791.1">
    <property type="nucleotide sequence ID" value="XM_053172563.1"/>
</dbReference>
<proteinExistence type="predicted"/>
<feature type="compositionally biased region" description="Basic and acidic residues" evidence="1">
    <location>
        <begin position="45"/>
        <end position="58"/>
    </location>
</feature>
<feature type="compositionally biased region" description="Basic residues" evidence="1">
    <location>
        <begin position="1"/>
        <end position="11"/>
    </location>
</feature>
<reference evidence="2" key="1">
    <citation type="submission" date="2022-10" db="EMBL/GenBank/DDBJ databases">
        <title>Puccinia triticina Genome sequencing and assembly.</title>
        <authorList>
            <person name="Li C."/>
        </authorList>
    </citation>
    <scope>NUCLEOTIDE SEQUENCE</scope>
    <source>
        <strain evidence="2">Pt15</strain>
    </source>
</reference>
<evidence type="ECO:0000313" key="2">
    <source>
        <dbReference type="EMBL" id="WAQ88236.1"/>
    </source>
</evidence>
<feature type="region of interest" description="Disordered" evidence="1">
    <location>
        <begin position="78"/>
        <end position="131"/>
    </location>
</feature>
<gene>
    <name evidence="2" type="ORF">PtA15_9A363</name>
</gene>
<dbReference type="Proteomes" id="UP001164743">
    <property type="component" value="Chromosome 9A"/>
</dbReference>
<feature type="compositionally biased region" description="Acidic residues" evidence="1">
    <location>
        <begin position="15"/>
        <end position="24"/>
    </location>
</feature>